<dbReference type="PANTHER" id="PTHR48078">
    <property type="entry name" value="THREONINE DEHYDRATASE, MITOCHONDRIAL-RELATED"/>
    <property type="match status" value="1"/>
</dbReference>
<keyword evidence="5" id="KW-0456">Lyase</keyword>
<proteinExistence type="inferred from homology"/>
<organism evidence="10">
    <name type="scientific">Ixodes ricinus</name>
    <name type="common">Common tick</name>
    <name type="synonym">Acarus ricinus</name>
    <dbReference type="NCBI Taxonomy" id="34613"/>
    <lineage>
        <taxon>Eukaryota</taxon>
        <taxon>Metazoa</taxon>
        <taxon>Ecdysozoa</taxon>
        <taxon>Arthropoda</taxon>
        <taxon>Chelicerata</taxon>
        <taxon>Arachnida</taxon>
        <taxon>Acari</taxon>
        <taxon>Parasitiformes</taxon>
        <taxon>Ixodida</taxon>
        <taxon>Ixodoidea</taxon>
        <taxon>Ixodidae</taxon>
        <taxon>Ixodinae</taxon>
        <taxon>Ixodes</taxon>
    </lineage>
</organism>
<evidence type="ECO:0000256" key="2">
    <source>
        <dbReference type="ARBA" id="ARBA00010869"/>
    </source>
</evidence>
<evidence type="ECO:0000256" key="3">
    <source>
        <dbReference type="ARBA" id="ARBA00012093"/>
    </source>
</evidence>
<feature type="non-terminal residue" evidence="10">
    <location>
        <position position="1"/>
    </location>
</feature>
<keyword evidence="4" id="KW-0663">Pyridoxal phosphate</keyword>
<dbReference type="InterPro" id="IPR001926">
    <property type="entry name" value="TrpB-like_PALP"/>
</dbReference>
<dbReference type="EC" id="4.3.1.17" evidence="3"/>
<evidence type="ECO:0000259" key="9">
    <source>
        <dbReference type="Pfam" id="PF00291"/>
    </source>
</evidence>
<dbReference type="InterPro" id="IPR050147">
    <property type="entry name" value="Ser/Thr_Dehydratase"/>
</dbReference>
<name>A0A147BBR4_IXORI</name>
<sequence>TPLIESLTLQGRHLPGVPVYLKLENTQPTGSFKMRGLSRLCQHGVQSGHDTLVTSSGGNAGLAVAHSARRLGVKARVYVPEKTSRPVVEALEQEGANVIATGAVWDDADLAARDYVRLQGGYYCHPFDNPIVWSGHASMIVEADEDLSRRGVTKPSAVVTCAGGGGLLCGIVEGMHRVGWTDVPVLVMETRGAASFRAARDAGRPVAISAMTSVAVTLGALTVCQRAVDLLHSHPIISELVTDRQAVDACFKFADDHRMLVEPSCGATLAALYSGLAARLYAEGKLSLTGGPLLLIVCGGSAASLGAFQRWREIVDQKV</sequence>
<evidence type="ECO:0000256" key="8">
    <source>
        <dbReference type="ARBA" id="ARBA00049406"/>
    </source>
</evidence>
<dbReference type="GO" id="GO:0009097">
    <property type="term" value="P:isoleucine biosynthetic process"/>
    <property type="evidence" value="ECO:0007669"/>
    <property type="project" value="TreeGrafter"/>
</dbReference>
<comment type="cofactor">
    <cofactor evidence="1">
        <name>pyridoxal 5'-phosphate</name>
        <dbReference type="ChEBI" id="CHEBI:597326"/>
    </cofactor>
</comment>
<comment type="similarity">
    <text evidence="2">Belongs to the serine/threonine dehydratase family.</text>
</comment>
<evidence type="ECO:0000256" key="5">
    <source>
        <dbReference type="ARBA" id="ARBA00023239"/>
    </source>
</evidence>
<dbReference type="GO" id="GO:0004794">
    <property type="term" value="F:threonine deaminase activity"/>
    <property type="evidence" value="ECO:0007669"/>
    <property type="project" value="TreeGrafter"/>
</dbReference>
<dbReference type="Gene3D" id="3.40.50.1100">
    <property type="match status" value="2"/>
</dbReference>
<evidence type="ECO:0000313" key="10">
    <source>
        <dbReference type="EMBL" id="JAR88204.1"/>
    </source>
</evidence>
<dbReference type="GO" id="GO:0003941">
    <property type="term" value="F:L-serine ammonia-lyase activity"/>
    <property type="evidence" value="ECO:0007669"/>
    <property type="project" value="UniProtKB-EC"/>
</dbReference>
<feature type="domain" description="Tryptophan synthase beta chain-like PALP" evidence="9">
    <location>
        <begin position="1"/>
        <end position="279"/>
    </location>
</feature>
<dbReference type="GO" id="GO:0006565">
    <property type="term" value="P:L-serine catabolic process"/>
    <property type="evidence" value="ECO:0007669"/>
    <property type="project" value="TreeGrafter"/>
</dbReference>
<dbReference type="Pfam" id="PF00291">
    <property type="entry name" value="PALP"/>
    <property type="match status" value="1"/>
</dbReference>
<evidence type="ECO:0000256" key="1">
    <source>
        <dbReference type="ARBA" id="ARBA00001933"/>
    </source>
</evidence>
<feature type="non-terminal residue" evidence="10">
    <location>
        <position position="319"/>
    </location>
</feature>
<evidence type="ECO:0000256" key="6">
    <source>
        <dbReference type="ARBA" id="ARBA00041766"/>
    </source>
</evidence>
<evidence type="ECO:0000256" key="7">
    <source>
        <dbReference type="ARBA" id="ARBA00042605"/>
    </source>
</evidence>
<dbReference type="PANTHER" id="PTHR48078:SF2">
    <property type="entry name" value="CATABOLIC L-SERINE_THREONINE DEHYDRATASE"/>
    <property type="match status" value="1"/>
</dbReference>
<evidence type="ECO:0000256" key="4">
    <source>
        <dbReference type="ARBA" id="ARBA00022898"/>
    </source>
</evidence>
<comment type="catalytic activity">
    <reaction evidence="8">
        <text>L-serine = pyruvate + NH4(+)</text>
        <dbReference type="Rhea" id="RHEA:19169"/>
        <dbReference type="ChEBI" id="CHEBI:15361"/>
        <dbReference type="ChEBI" id="CHEBI:28938"/>
        <dbReference type="ChEBI" id="CHEBI:33384"/>
        <dbReference type="EC" id="4.3.1.17"/>
    </reaction>
</comment>
<reference evidence="10" key="1">
    <citation type="journal article" date="2018" name="PLoS Negl. Trop. Dis.">
        <title>Sialome diversity of ticks revealed by RNAseq of single tick salivary glands.</title>
        <authorList>
            <person name="Perner J."/>
            <person name="Kropackova S."/>
            <person name="Kopacek P."/>
            <person name="Ribeiro J.M."/>
        </authorList>
    </citation>
    <scope>NUCLEOTIDE SEQUENCE</scope>
    <source>
        <strain evidence="10">Siblings of single egg batch collected in Ceske Budejovice</strain>
        <tissue evidence="10">Salivary glands</tissue>
    </source>
</reference>
<accession>A0A147BBR4</accession>
<dbReference type="GO" id="GO:0006567">
    <property type="term" value="P:L-threonine catabolic process"/>
    <property type="evidence" value="ECO:0007669"/>
    <property type="project" value="TreeGrafter"/>
</dbReference>
<dbReference type="SUPFAM" id="SSF53686">
    <property type="entry name" value="Tryptophan synthase beta subunit-like PLP-dependent enzymes"/>
    <property type="match status" value="1"/>
</dbReference>
<dbReference type="AlphaFoldDB" id="A0A147BBR4"/>
<protein>
    <recommendedName>
        <fullName evidence="3">L-serine ammonia-lyase</fullName>
        <ecNumber evidence="3">4.3.1.17</ecNumber>
    </recommendedName>
    <alternativeName>
        <fullName evidence="6">L-serine deaminase</fullName>
    </alternativeName>
    <alternativeName>
        <fullName evidence="7">L-threonine dehydratase</fullName>
    </alternativeName>
</protein>
<dbReference type="InterPro" id="IPR036052">
    <property type="entry name" value="TrpB-like_PALP_sf"/>
</dbReference>
<dbReference type="EMBL" id="GEGO01007200">
    <property type="protein sequence ID" value="JAR88204.1"/>
    <property type="molecule type" value="Transcribed_RNA"/>
</dbReference>